<sequence length="481" mass="50308">MDGPSPRRHPRWGSRLAALLLAGPAAACSGETASEAGPEPPPPSESLVPGPRDVRPGAHQRDTTEPLVLAGHATLTPSRLPVALARRVVRGEVRTWRVLDGSTARLRLVDGRGTPAAARRALRTVARDPRALALVPGSAMRPWVRAAVVAGVDPLRRPAAYPLRVAGPSPPTVTRLTVGGDVMLARGVTAAHPGDPTRALRPLARRLGQADLAVANLESTLSVAGAPTQGGDSFGAPGVLDGLRDLGLDALSLANNHTGDFGERALLATIAAFGGSGVRAFGAGRDRRAAGRAAVLVRNGVRFGFLGFNAIGETPAAAPGVAGALSVRMPPRTGPLDRGDLRHLLGLVRDLDRRVDVVVVLPHWGTQYTHVAGPVQRAVGRRVVAAGADLVVGGHPHWVQGLDRVGDAVLAHSLGNLVFDMDFMEQTMEGVLLEATFWGDRLVAVTLAPYRMDAGFSPRPVPGPDVLADVWRHSTGPFALR</sequence>
<dbReference type="InterPro" id="IPR019079">
    <property type="entry name" value="Capsule_synth_CapA"/>
</dbReference>
<evidence type="ECO:0000256" key="3">
    <source>
        <dbReference type="SAM" id="SignalP"/>
    </source>
</evidence>
<dbReference type="PANTHER" id="PTHR33393:SF13">
    <property type="entry name" value="PGA BIOSYNTHESIS PROTEIN CAPA"/>
    <property type="match status" value="1"/>
</dbReference>
<dbReference type="PANTHER" id="PTHR33393">
    <property type="entry name" value="POLYGLUTAMINE SYNTHESIS ACCESSORY PROTEIN RV0574C-RELATED"/>
    <property type="match status" value="1"/>
</dbReference>
<name>A0A4V1XZR7_9ACTN</name>
<accession>A0A4V1XZR7</accession>
<dbReference type="InterPro" id="IPR029052">
    <property type="entry name" value="Metallo-depent_PP-like"/>
</dbReference>
<protein>
    <submittedName>
        <fullName evidence="5">CapA family protein</fullName>
    </submittedName>
</protein>
<evidence type="ECO:0000313" key="5">
    <source>
        <dbReference type="EMBL" id="RYP87689.1"/>
    </source>
</evidence>
<comment type="similarity">
    <text evidence="1">Belongs to the CapA family.</text>
</comment>
<dbReference type="SUPFAM" id="SSF56300">
    <property type="entry name" value="Metallo-dependent phosphatases"/>
    <property type="match status" value="1"/>
</dbReference>
<dbReference type="EMBL" id="SDKM01000005">
    <property type="protein sequence ID" value="RYP87689.1"/>
    <property type="molecule type" value="Genomic_DNA"/>
</dbReference>
<feature type="domain" description="Capsule synthesis protein CapA" evidence="4">
    <location>
        <begin position="175"/>
        <end position="421"/>
    </location>
</feature>
<feature type="chain" id="PRO_5020720727" evidence="3">
    <location>
        <begin position="28"/>
        <end position="481"/>
    </location>
</feature>
<comment type="caution">
    <text evidence="5">The sequence shown here is derived from an EMBL/GenBank/DDBJ whole genome shotgun (WGS) entry which is preliminary data.</text>
</comment>
<feature type="signal peptide" evidence="3">
    <location>
        <begin position="1"/>
        <end position="27"/>
    </location>
</feature>
<proteinExistence type="inferred from homology"/>
<dbReference type="Gene3D" id="3.60.21.10">
    <property type="match status" value="1"/>
</dbReference>
<dbReference type="Pfam" id="PF09587">
    <property type="entry name" value="PGA_cap"/>
    <property type="match status" value="1"/>
</dbReference>
<keyword evidence="3" id="KW-0732">Signal</keyword>
<reference evidence="5 6" key="1">
    <citation type="submission" date="2019-01" db="EMBL/GenBank/DDBJ databases">
        <title>Nocardioides guangzhouensis sp. nov., an actinobacterium isolated from soil.</title>
        <authorList>
            <person name="Fu Y."/>
            <person name="Cai Y."/>
            <person name="Lin Z."/>
            <person name="Chen P."/>
        </authorList>
    </citation>
    <scope>NUCLEOTIDE SEQUENCE [LARGE SCALE GENOMIC DNA]</scope>
    <source>
        <strain evidence="5 6">130</strain>
    </source>
</reference>
<dbReference type="RefSeq" id="WP_134714588.1">
    <property type="nucleotide sequence ID" value="NZ_SDKM01000005.1"/>
</dbReference>
<dbReference type="AlphaFoldDB" id="A0A4V1XZR7"/>
<dbReference type="OrthoDB" id="9810718at2"/>
<dbReference type="InterPro" id="IPR052169">
    <property type="entry name" value="CW_Biosynth-Accessory"/>
</dbReference>
<keyword evidence="6" id="KW-1185">Reference proteome</keyword>
<evidence type="ECO:0000313" key="6">
    <source>
        <dbReference type="Proteomes" id="UP000295198"/>
    </source>
</evidence>
<dbReference type="SMART" id="SM00854">
    <property type="entry name" value="PGA_cap"/>
    <property type="match status" value="1"/>
</dbReference>
<gene>
    <name evidence="5" type="ORF">EKO23_04630</name>
</gene>
<evidence type="ECO:0000256" key="2">
    <source>
        <dbReference type="SAM" id="MobiDB-lite"/>
    </source>
</evidence>
<feature type="region of interest" description="Disordered" evidence="2">
    <location>
        <begin position="27"/>
        <end position="59"/>
    </location>
</feature>
<feature type="compositionally biased region" description="Low complexity" evidence="2">
    <location>
        <begin position="27"/>
        <end position="37"/>
    </location>
</feature>
<evidence type="ECO:0000259" key="4">
    <source>
        <dbReference type="SMART" id="SM00854"/>
    </source>
</evidence>
<evidence type="ECO:0000256" key="1">
    <source>
        <dbReference type="ARBA" id="ARBA00005662"/>
    </source>
</evidence>
<dbReference type="Proteomes" id="UP000295198">
    <property type="component" value="Unassembled WGS sequence"/>
</dbReference>
<organism evidence="5 6">
    <name type="scientific">Nocardioides guangzhouensis</name>
    <dbReference type="NCBI Taxonomy" id="2497878"/>
    <lineage>
        <taxon>Bacteria</taxon>
        <taxon>Bacillati</taxon>
        <taxon>Actinomycetota</taxon>
        <taxon>Actinomycetes</taxon>
        <taxon>Propionibacteriales</taxon>
        <taxon>Nocardioidaceae</taxon>
        <taxon>Nocardioides</taxon>
    </lineage>
</organism>